<evidence type="ECO:0000313" key="3">
    <source>
        <dbReference type="Proteomes" id="UP000823388"/>
    </source>
</evidence>
<feature type="compositionally biased region" description="Low complexity" evidence="1">
    <location>
        <begin position="160"/>
        <end position="171"/>
    </location>
</feature>
<dbReference type="EMBL" id="CM029037">
    <property type="protein sequence ID" value="KAG2656117.1"/>
    <property type="molecule type" value="Genomic_DNA"/>
</dbReference>
<feature type="compositionally biased region" description="Low complexity" evidence="1">
    <location>
        <begin position="110"/>
        <end position="120"/>
    </location>
</feature>
<evidence type="ECO:0000313" key="2">
    <source>
        <dbReference type="EMBL" id="KAG2656117.1"/>
    </source>
</evidence>
<proteinExistence type="predicted"/>
<keyword evidence="3" id="KW-1185">Reference proteome</keyword>
<evidence type="ECO:0000256" key="1">
    <source>
        <dbReference type="SAM" id="MobiDB-lite"/>
    </source>
</evidence>
<comment type="caution">
    <text evidence="2">The sequence shown here is derived from an EMBL/GenBank/DDBJ whole genome shotgun (WGS) entry which is preliminary data.</text>
</comment>
<sequence>MGGLRSRSGPLAGVLVLAPSPLGGSASGGAARGGADDAQPHPPPAQLAPLRSAWAGPSRPTPLRTRGPAAGGAPSRYAPRCRGPRPSRTRLSSTGPCRRCRGWPVRRTPRVASAATASAPPRRESALPTSGSGQDVGGSSFELRRRGPSPVSWTVAASNRRQPSGGAAARRGSARRGPRHGPSPAGPSGGRPCRASSRRPLAGVPALRISPSPQSPAVWIRFLPGRLGSMASMACEALLPHPSLAGGVHGRRALLWPCAAASSPRRGSESSHAPG</sequence>
<dbReference type="AlphaFoldDB" id="A0A8T0XAR2"/>
<feature type="region of interest" description="Disordered" evidence="1">
    <location>
        <begin position="1"/>
        <end position="209"/>
    </location>
</feature>
<protein>
    <submittedName>
        <fullName evidence="2">Uncharacterized protein</fullName>
    </submittedName>
</protein>
<organism evidence="2 3">
    <name type="scientific">Panicum virgatum</name>
    <name type="common">Blackwell switchgrass</name>
    <dbReference type="NCBI Taxonomy" id="38727"/>
    <lineage>
        <taxon>Eukaryota</taxon>
        <taxon>Viridiplantae</taxon>
        <taxon>Streptophyta</taxon>
        <taxon>Embryophyta</taxon>
        <taxon>Tracheophyta</taxon>
        <taxon>Spermatophyta</taxon>
        <taxon>Magnoliopsida</taxon>
        <taxon>Liliopsida</taxon>
        <taxon>Poales</taxon>
        <taxon>Poaceae</taxon>
        <taxon>PACMAD clade</taxon>
        <taxon>Panicoideae</taxon>
        <taxon>Panicodae</taxon>
        <taxon>Paniceae</taxon>
        <taxon>Panicinae</taxon>
        <taxon>Panicum</taxon>
        <taxon>Panicum sect. Hiantes</taxon>
    </lineage>
</organism>
<name>A0A8T0XAR2_PANVG</name>
<reference evidence="2" key="1">
    <citation type="submission" date="2020-05" db="EMBL/GenBank/DDBJ databases">
        <title>WGS assembly of Panicum virgatum.</title>
        <authorList>
            <person name="Lovell J.T."/>
            <person name="Jenkins J."/>
            <person name="Shu S."/>
            <person name="Juenger T.E."/>
            <person name="Schmutz J."/>
        </authorList>
    </citation>
    <scope>NUCLEOTIDE SEQUENCE</scope>
    <source>
        <strain evidence="2">AP13</strain>
    </source>
</reference>
<dbReference type="Proteomes" id="UP000823388">
    <property type="component" value="Chromosome 1K"/>
</dbReference>
<accession>A0A8T0XAR2</accession>
<gene>
    <name evidence="2" type="ORF">PVAP13_1KG057077</name>
</gene>